<feature type="region of interest" description="Disordered" evidence="1">
    <location>
        <begin position="164"/>
        <end position="188"/>
    </location>
</feature>
<protein>
    <submittedName>
        <fullName evidence="2">Uncharacterized protein</fullName>
    </submittedName>
</protein>
<organism evidence="2 3">
    <name type="scientific">Thermomicrobium roseum (strain ATCC 27502 / DSM 5159 / P-2)</name>
    <dbReference type="NCBI Taxonomy" id="309801"/>
    <lineage>
        <taxon>Bacteria</taxon>
        <taxon>Pseudomonadati</taxon>
        <taxon>Thermomicrobiota</taxon>
        <taxon>Thermomicrobia</taxon>
        <taxon>Thermomicrobiales</taxon>
        <taxon>Thermomicrobiaceae</taxon>
        <taxon>Thermomicrobium</taxon>
    </lineage>
</organism>
<evidence type="ECO:0000256" key="1">
    <source>
        <dbReference type="SAM" id="MobiDB-lite"/>
    </source>
</evidence>
<dbReference type="STRING" id="309801.trd_1428"/>
<dbReference type="AlphaFoldDB" id="B9L2M6"/>
<dbReference type="KEGG" id="tro:trd_1428"/>
<name>B9L2M6_THERP</name>
<dbReference type="Proteomes" id="UP000000447">
    <property type="component" value="Chromosome"/>
</dbReference>
<evidence type="ECO:0000313" key="3">
    <source>
        <dbReference type="Proteomes" id="UP000000447"/>
    </source>
</evidence>
<accession>B9L2M6</accession>
<gene>
    <name evidence="2" type="ordered locus">trd_1428</name>
</gene>
<evidence type="ECO:0000313" key="2">
    <source>
        <dbReference type="EMBL" id="ACM05663.1"/>
    </source>
</evidence>
<dbReference type="HOGENOM" id="CLU_1440437_0_0_0"/>
<dbReference type="EMBL" id="CP001275">
    <property type="protein sequence ID" value="ACM05663.1"/>
    <property type="molecule type" value="Genomic_DNA"/>
</dbReference>
<keyword evidence="3" id="KW-1185">Reference proteome</keyword>
<proteinExistence type="predicted"/>
<sequence>MEELSCGRDSHGNLLIMLHTVQRAAYRIPTVLDLCLMRRCTLTRPFIAAPLAIASSVSLSQKGSQLSSIALEHQLPRSRSPAAFRRTRSVWSLCRPSRVSRHADRCRETAADLLTRREESFRVHDESSNRLDARVEQGIRLVVENWCGGTDDRRSERCHVEGLLSGVGHSGPDGRASEVRSSVKGGRR</sequence>
<reference evidence="2 3" key="1">
    <citation type="journal article" date="2009" name="PLoS ONE">
        <title>Complete genome sequence of the aerobic CO-oxidizing thermophile Thermomicrobium roseum.</title>
        <authorList>
            <person name="Wu D."/>
            <person name="Raymond J."/>
            <person name="Wu M."/>
            <person name="Chatterji S."/>
            <person name="Ren Q."/>
            <person name="Graham J.E."/>
            <person name="Bryant D.A."/>
            <person name="Robb F."/>
            <person name="Colman A."/>
            <person name="Tallon L.J."/>
            <person name="Badger J.H."/>
            <person name="Madupu R."/>
            <person name="Ward N.L."/>
            <person name="Eisen J.A."/>
        </authorList>
    </citation>
    <scope>NUCLEOTIDE SEQUENCE [LARGE SCALE GENOMIC DNA]</scope>
    <source>
        <strain evidence="3">ATCC 27502 / DSM 5159 / P-2</strain>
    </source>
</reference>